<dbReference type="PANTHER" id="PTHR12232">
    <property type="entry name" value="SH3 DOMAIN-BINDING GLUTAMIC ACID-RICH-LIKE PROTEIN"/>
    <property type="match status" value="1"/>
</dbReference>
<dbReference type="InterPro" id="IPR006993">
    <property type="entry name" value="Glut_rich_SH3-bd"/>
</dbReference>
<name>A0ABD0L5Z0_9CAEN</name>
<dbReference type="InterPro" id="IPR051033">
    <property type="entry name" value="SH3BGR"/>
</dbReference>
<dbReference type="CDD" id="cd03030">
    <property type="entry name" value="GRX_SH3BGR"/>
    <property type="match status" value="1"/>
</dbReference>
<dbReference type="AlphaFoldDB" id="A0ABD0L5Z0"/>
<dbReference type="PROSITE" id="PS51354">
    <property type="entry name" value="GLUTAREDOXIN_2"/>
    <property type="match status" value="1"/>
</dbReference>
<dbReference type="SUPFAM" id="SSF52833">
    <property type="entry name" value="Thioredoxin-like"/>
    <property type="match status" value="1"/>
</dbReference>
<comment type="similarity">
    <text evidence="1">Belongs to the SH3BGR family.</text>
</comment>
<protein>
    <submittedName>
        <fullName evidence="2">Uncharacterized protein</fullName>
    </submittedName>
</protein>
<keyword evidence="3" id="KW-1185">Reference proteome</keyword>
<accession>A0ABD0L5Z0</accession>
<dbReference type="Pfam" id="PF04908">
    <property type="entry name" value="SH3BGR"/>
    <property type="match status" value="1"/>
</dbReference>
<dbReference type="PANTHER" id="PTHR12232:SF0">
    <property type="entry name" value="THIOREDOXIN DOMAIN-CONTAINING PROTEIN"/>
    <property type="match status" value="1"/>
</dbReference>
<proteinExistence type="inferred from homology"/>
<comment type="caution">
    <text evidence="2">The sequence shown here is derived from an EMBL/GenBank/DDBJ whole genome shotgun (WGS) entry which is preliminary data.</text>
</comment>
<dbReference type="Gene3D" id="3.40.30.10">
    <property type="entry name" value="Glutaredoxin"/>
    <property type="match status" value="1"/>
</dbReference>
<gene>
    <name evidence="2" type="ORF">BaRGS_00014228</name>
</gene>
<dbReference type="InterPro" id="IPR036249">
    <property type="entry name" value="Thioredoxin-like_sf"/>
</dbReference>
<dbReference type="EMBL" id="JACVVK020000082">
    <property type="protein sequence ID" value="KAK7494575.1"/>
    <property type="molecule type" value="Genomic_DNA"/>
</dbReference>
<dbReference type="Proteomes" id="UP001519460">
    <property type="component" value="Unassembled WGS sequence"/>
</dbReference>
<sequence length="271" mass="30877">MYKQFSTALEQAFLKTVSLMMEDGPPLPSLTVPKAPRVTRVRKNGKWAKCVNCRYVNLFICPSNRTTTSAGMLFTSWETVHKEVECRHHLMTFTTLAVHGDPRDLCNFVCSSPLRPFLSFSVVISSKTDKPVTFTTMATIKVYVTSVFGSTKLRKQQQTVIDVLESRNIPFERIDISDPNQEEQRKFMRANSKPRKEGQAPLPPQIFHDDEYCGDCESLTNSIETDTLYDFLKLEDPDKDAKARIITEEVEEEKEKQDEVKCGTFPSVLCS</sequence>
<evidence type="ECO:0000313" key="3">
    <source>
        <dbReference type="Proteomes" id="UP001519460"/>
    </source>
</evidence>
<evidence type="ECO:0000313" key="2">
    <source>
        <dbReference type="EMBL" id="KAK7494575.1"/>
    </source>
</evidence>
<evidence type="ECO:0000256" key="1">
    <source>
        <dbReference type="ARBA" id="ARBA00007764"/>
    </source>
</evidence>
<organism evidence="2 3">
    <name type="scientific">Batillaria attramentaria</name>
    <dbReference type="NCBI Taxonomy" id="370345"/>
    <lineage>
        <taxon>Eukaryota</taxon>
        <taxon>Metazoa</taxon>
        <taxon>Spiralia</taxon>
        <taxon>Lophotrochozoa</taxon>
        <taxon>Mollusca</taxon>
        <taxon>Gastropoda</taxon>
        <taxon>Caenogastropoda</taxon>
        <taxon>Sorbeoconcha</taxon>
        <taxon>Cerithioidea</taxon>
        <taxon>Batillariidae</taxon>
        <taxon>Batillaria</taxon>
    </lineage>
</organism>
<reference evidence="2 3" key="1">
    <citation type="journal article" date="2023" name="Sci. Data">
        <title>Genome assembly of the Korean intertidal mud-creeper Batillaria attramentaria.</title>
        <authorList>
            <person name="Patra A.K."/>
            <person name="Ho P.T."/>
            <person name="Jun S."/>
            <person name="Lee S.J."/>
            <person name="Kim Y."/>
            <person name="Won Y.J."/>
        </authorList>
    </citation>
    <scope>NUCLEOTIDE SEQUENCE [LARGE SCALE GENOMIC DNA]</scope>
    <source>
        <strain evidence="2">Wonlab-2016</strain>
    </source>
</reference>